<dbReference type="AlphaFoldDB" id="A0A4Q9HTJ4"/>
<keyword evidence="4 8" id="KW-0406">Ion transport</keyword>
<comment type="similarity">
    <text evidence="8">Belongs to the ATPase delta chain family.</text>
</comment>
<evidence type="ECO:0000256" key="6">
    <source>
        <dbReference type="ARBA" id="ARBA00023196"/>
    </source>
</evidence>
<keyword evidence="7 8" id="KW-0066">ATP synthesis</keyword>
<dbReference type="GeneID" id="97374679"/>
<comment type="function">
    <text evidence="8">This protein is part of the stalk that links CF(0) to CF(1). It either transmits conformational changes from CF(0) to CF(1) or is implicated in proton conduction.</text>
</comment>
<keyword evidence="8" id="KW-1003">Cell membrane</keyword>
<dbReference type="OrthoDB" id="5242917at2"/>
<dbReference type="GO" id="GO:0045259">
    <property type="term" value="C:proton-transporting ATP synthase complex"/>
    <property type="evidence" value="ECO:0007669"/>
    <property type="project" value="UniProtKB-KW"/>
</dbReference>
<dbReference type="NCBIfam" id="TIGR01145">
    <property type="entry name" value="ATP_synt_delta"/>
    <property type="match status" value="1"/>
</dbReference>
<dbReference type="InterPro" id="IPR000711">
    <property type="entry name" value="ATPase_OSCP/dsu"/>
</dbReference>
<keyword evidence="3 8" id="KW-0375">Hydrogen ion transport</keyword>
<dbReference type="InterPro" id="IPR020781">
    <property type="entry name" value="ATPase_OSCP/d_CS"/>
</dbReference>
<dbReference type="GO" id="GO:0046933">
    <property type="term" value="F:proton-transporting ATP synthase activity, rotational mechanism"/>
    <property type="evidence" value="ECO:0007669"/>
    <property type="project" value="UniProtKB-UniRule"/>
</dbReference>
<name>A0A4Q9HTJ4_STRKA</name>
<dbReference type="RefSeq" id="WP_052856446.1">
    <property type="nucleotide sequence ID" value="NZ_NDXL01000001.1"/>
</dbReference>
<evidence type="ECO:0000256" key="5">
    <source>
        <dbReference type="ARBA" id="ARBA00023136"/>
    </source>
</evidence>
<dbReference type="NCBIfam" id="NF009967">
    <property type="entry name" value="PRK13430.1"/>
    <property type="match status" value="1"/>
</dbReference>
<evidence type="ECO:0000256" key="8">
    <source>
        <dbReference type="HAMAP-Rule" id="MF_01416"/>
    </source>
</evidence>
<keyword evidence="2 8" id="KW-0813">Transport</keyword>
<protein>
    <recommendedName>
        <fullName evidence="8">ATP synthase subunit delta</fullName>
    </recommendedName>
    <alternativeName>
        <fullName evidence="8">ATP synthase F(1) sector subunit delta</fullName>
    </alternativeName>
    <alternativeName>
        <fullName evidence="8">F-type ATPase subunit delta</fullName>
        <shortName evidence="8">F-ATPase subunit delta</shortName>
    </alternativeName>
</protein>
<comment type="subcellular location">
    <subcellularLocation>
        <location evidence="8">Cell membrane</location>
        <topology evidence="8">Peripheral membrane protein</topology>
    </subcellularLocation>
    <subcellularLocation>
        <location evidence="1">Membrane</location>
    </subcellularLocation>
</comment>
<evidence type="ECO:0000313" key="9">
    <source>
        <dbReference type="EMBL" id="TBO58372.1"/>
    </source>
</evidence>
<evidence type="ECO:0000313" key="10">
    <source>
        <dbReference type="Proteomes" id="UP000292452"/>
    </source>
</evidence>
<evidence type="ECO:0000256" key="4">
    <source>
        <dbReference type="ARBA" id="ARBA00023065"/>
    </source>
</evidence>
<evidence type="ECO:0000256" key="3">
    <source>
        <dbReference type="ARBA" id="ARBA00022781"/>
    </source>
</evidence>
<sequence length="271" mass="28908">MNGASREALASAREQLDALTDNTSVDAAKLAEELAAVTALLDREVSLRRVLTDPAQTGEARAELAGRLLGSQVGGPAADLVSGMVRSRWSRSRDLSDAIEELAYSADLIAAQRVGQLDDVEDELFRFGRIVTSAGELRSALTDHNATDSAKTALLHTLLGGRANPVTERLVVRLVGQPRGRSLEAGLDALSKLAADRRGRMVAVVTTAVPLDEGQRERLGASLARMYGRQVHLNLDVDPEVLGGVQVRIGDEVINGTVADRLEEATRRMAG</sequence>
<dbReference type="HAMAP" id="MF_01416">
    <property type="entry name" value="ATP_synth_delta_bact"/>
    <property type="match status" value="1"/>
</dbReference>
<proteinExistence type="inferred from homology"/>
<dbReference type="PANTHER" id="PTHR11910">
    <property type="entry name" value="ATP SYNTHASE DELTA CHAIN"/>
    <property type="match status" value="1"/>
</dbReference>
<evidence type="ECO:0000256" key="7">
    <source>
        <dbReference type="ARBA" id="ARBA00023310"/>
    </source>
</evidence>
<reference evidence="9 10" key="1">
    <citation type="submission" date="2019-02" db="EMBL/GenBank/DDBJ databases">
        <title>Draft Genome Sequence of Streptomyces sp. AM-2504, identified by 16S rRNA comparative analysis as a Streptomyces Kasugaensis strain.</title>
        <authorList>
            <person name="Napolioni V."/>
            <person name="Giuliodori A.M."/>
            <person name="Spurio R."/>
            <person name="Fabbretti A."/>
        </authorList>
    </citation>
    <scope>NUCLEOTIDE SEQUENCE [LARGE SCALE GENOMIC DNA]</scope>
    <source>
        <strain evidence="9 10">AM-2504</strain>
    </source>
</reference>
<dbReference type="GO" id="GO:0005886">
    <property type="term" value="C:plasma membrane"/>
    <property type="evidence" value="ECO:0007669"/>
    <property type="project" value="UniProtKB-SubCell"/>
</dbReference>
<evidence type="ECO:0000256" key="2">
    <source>
        <dbReference type="ARBA" id="ARBA00022448"/>
    </source>
</evidence>
<organism evidence="9 10">
    <name type="scientific">Streptomyces kasugaensis</name>
    <dbReference type="NCBI Taxonomy" id="1946"/>
    <lineage>
        <taxon>Bacteria</taxon>
        <taxon>Bacillati</taxon>
        <taxon>Actinomycetota</taxon>
        <taxon>Actinomycetes</taxon>
        <taxon>Kitasatosporales</taxon>
        <taxon>Streptomycetaceae</taxon>
        <taxon>Streptomyces</taxon>
    </lineage>
</organism>
<comment type="function">
    <text evidence="8">F(1)F(0) ATP synthase produces ATP from ADP in the presence of a proton or sodium gradient. F-type ATPases consist of two structural domains, F(1) containing the extramembraneous catalytic core and F(0) containing the membrane proton channel, linked together by a central stalk and a peripheral stalk. During catalysis, ATP synthesis in the catalytic domain of F(1) is coupled via a rotary mechanism of the central stalk subunits to proton translocation.</text>
</comment>
<evidence type="ECO:0000256" key="1">
    <source>
        <dbReference type="ARBA" id="ARBA00004370"/>
    </source>
</evidence>
<comment type="caution">
    <text evidence="9">The sequence shown here is derived from an EMBL/GenBank/DDBJ whole genome shotgun (WGS) entry which is preliminary data.</text>
</comment>
<dbReference type="EMBL" id="SIXH01000144">
    <property type="protein sequence ID" value="TBO58372.1"/>
    <property type="molecule type" value="Genomic_DNA"/>
</dbReference>
<dbReference type="PROSITE" id="PS00389">
    <property type="entry name" value="ATPASE_DELTA"/>
    <property type="match status" value="1"/>
</dbReference>
<keyword evidence="5 8" id="KW-0472">Membrane</keyword>
<gene>
    <name evidence="8" type="primary">atpH</name>
    <name evidence="9" type="ORF">EYS09_17750</name>
</gene>
<dbReference type="Proteomes" id="UP000292452">
    <property type="component" value="Unassembled WGS sequence"/>
</dbReference>
<keyword evidence="10" id="KW-1185">Reference proteome</keyword>
<keyword evidence="6 8" id="KW-0139">CF(1)</keyword>
<dbReference type="Pfam" id="PF00213">
    <property type="entry name" value="OSCP"/>
    <property type="match status" value="1"/>
</dbReference>
<accession>A0A4Q9HTJ4</accession>